<reference evidence="2" key="7">
    <citation type="journal article" date="2005" name="Science">
        <title>The Transcriptional Landscape of the Mammalian Genome.</title>
        <authorList>
            <consortium name="The FANTOM Consortium"/>
            <consortium name="Riken Genome Exploration Research Group and Genome Science Group (Genome Network Project Core Group)"/>
        </authorList>
    </citation>
    <scope>NUCLEOTIDE SEQUENCE</scope>
    <source>
        <strain evidence="2">C57BL/6J</strain>
        <tissue evidence="2">Medulla oblongata</tissue>
    </source>
</reference>
<evidence type="ECO:0000313" key="3">
    <source>
        <dbReference type="MGI" id="MGI:109272"/>
    </source>
</evidence>
<sequence length="115" mass="12299">MGCAGHSLERRLTQPLHPSCHTGSVLMSSGQLPYPHVGTRTALISLGEGEGAGPQLAVIKHPALGRDGQDINSFGSLWPQRLGLPGKGQSNRSRPEGCVRRPSWQCPSLHTRQMG</sequence>
<feature type="region of interest" description="Disordered" evidence="1">
    <location>
        <begin position="81"/>
        <end position="115"/>
    </location>
</feature>
<dbReference type="EMBL" id="AK134762">
    <property type="protein sequence ID" value="BAE22271.1"/>
    <property type="molecule type" value="mRNA"/>
</dbReference>
<gene>
    <name evidence="3" type="primary">Vipr1</name>
    <name evidence="3" type="synonym">AV071699</name>
</gene>
<organism evidence="2">
    <name type="scientific">Mus musculus</name>
    <name type="common">Mouse</name>
    <dbReference type="NCBI Taxonomy" id="10090"/>
    <lineage>
        <taxon>Eukaryota</taxon>
        <taxon>Metazoa</taxon>
        <taxon>Chordata</taxon>
        <taxon>Craniata</taxon>
        <taxon>Vertebrata</taxon>
        <taxon>Euteleostomi</taxon>
        <taxon>Mammalia</taxon>
        <taxon>Eutheria</taxon>
        <taxon>Euarchontoglires</taxon>
        <taxon>Glires</taxon>
        <taxon>Rodentia</taxon>
        <taxon>Myomorpha</taxon>
        <taxon>Muroidea</taxon>
        <taxon>Muridae</taxon>
        <taxon>Murinae</taxon>
        <taxon>Mus</taxon>
        <taxon>Mus</taxon>
    </lineage>
</organism>
<evidence type="ECO:0000256" key="1">
    <source>
        <dbReference type="SAM" id="MobiDB-lite"/>
    </source>
</evidence>
<evidence type="ECO:0000313" key="2">
    <source>
        <dbReference type="EMBL" id="BAE22271.1"/>
    </source>
</evidence>
<proteinExistence type="evidence at transcript level"/>
<protein>
    <submittedName>
        <fullName evidence="2">Uncharacterized protein</fullName>
    </submittedName>
</protein>
<reference evidence="2" key="3">
    <citation type="journal article" date="2000" name="Genome Res.">
        <title>RIKEN integrated sequence analysis (RISA) system--384-format sequencing pipeline with 384 multicapillary sequencer.</title>
        <authorList>
            <person name="Shibata K."/>
            <person name="Itoh M."/>
            <person name="Aizawa K."/>
            <person name="Nagaoka S."/>
            <person name="Sasaki N."/>
            <person name="Carninci P."/>
            <person name="Konno H."/>
            <person name="Akiyama J."/>
            <person name="Nishi K."/>
            <person name="Kitsunai T."/>
            <person name="Tashiro H."/>
            <person name="Itoh M."/>
            <person name="Sumi N."/>
            <person name="Ishii Y."/>
            <person name="Nakamura S."/>
            <person name="Hazama M."/>
            <person name="Nishine T."/>
            <person name="Harada A."/>
            <person name="Yamamoto R."/>
            <person name="Matsumoto H."/>
            <person name="Sakaguchi S."/>
            <person name="Ikegami T."/>
            <person name="Kashiwagi K."/>
            <person name="Fujiwake S."/>
            <person name="Inoue K."/>
            <person name="Togawa Y."/>
            <person name="Izawa M."/>
            <person name="Ohara E."/>
            <person name="Watahiki M."/>
            <person name="Yoneda Y."/>
            <person name="Ishikawa T."/>
            <person name="Ozawa K."/>
            <person name="Tanaka T."/>
            <person name="Matsuura S."/>
            <person name="Kawai J."/>
            <person name="Okazaki Y."/>
            <person name="Muramatsu M."/>
            <person name="Inoue Y."/>
            <person name="Kira A."/>
            <person name="Hayashizaki Y."/>
        </authorList>
    </citation>
    <scope>NUCLEOTIDE SEQUENCE</scope>
    <source>
        <strain evidence="2">C57BL/6J</strain>
        <tissue evidence="2">Medulla oblongata</tissue>
    </source>
</reference>
<reference evidence="2" key="8">
    <citation type="journal article" date="2005" name="Science">
        <title>Antisense Transcription in the Mammalian Transcriptome.</title>
        <authorList>
            <consortium name="RIKEN Genome Exploration Research Group and Genome Science Group (Genome Network Project Core Group) and the FANTOM Consortium"/>
        </authorList>
    </citation>
    <scope>NUCLEOTIDE SEQUENCE</scope>
    <source>
        <strain evidence="2">C57BL/6J</strain>
        <tissue evidence="2">Medulla oblongata</tissue>
    </source>
</reference>
<reference evidence="2" key="2">
    <citation type="journal article" date="2000" name="Genome Res.">
        <title>Normalization and subtraction of cap-trapper-selected cDNAs to prepare full-length cDNA libraries for rapid discovery of new genes.</title>
        <authorList>
            <person name="Carninci P."/>
            <person name="Shibata Y."/>
            <person name="Hayatsu N."/>
            <person name="Sugahara Y."/>
            <person name="Shibata K."/>
            <person name="Itoh M."/>
            <person name="Konno H."/>
            <person name="Okazaki Y."/>
            <person name="Muramatsu M."/>
            <person name="Hayashizaki Y."/>
        </authorList>
    </citation>
    <scope>NUCLEOTIDE SEQUENCE</scope>
    <source>
        <strain evidence="2">C57BL/6J</strain>
        <tissue evidence="2">Medulla oblongata</tissue>
    </source>
</reference>
<dbReference type="AGR" id="MGI:109272"/>
<reference evidence="2" key="1">
    <citation type="journal article" date="1999" name="Methods Enzymol.">
        <title>High-efficiency full-length cDNA cloning.</title>
        <authorList>
            <person name="Carninci P."/>
            <person name="Hayashizaki Y."/>
        </authorList>
    </citation>
    <scope>NUCLEOTIDE SEQUENCE</scope>
    <source>
        <strain evidence="2">C57BL/6J</strain>
        <tissue evidence="2">Medulla oblongata</tissue>
    </source>
</reference>
<name>Q3UYE1_MOUSE</name>
<reference evidence="2" key="6">
    <citation type="submission" date="2004-03" db="EMBL/GenBank/DDBJ databases">
        <authorList>
            <person name="Arakawa T."/>
            <person name="Carninci P."/>
            <person name="Fukuda S."/>
            <person name="Hashizume W."/>
            <person name="Hayashida K."/>
            <person name="Hori F."/>
            <person name="Iida J."/>
            <person name="Imamura K."/>
            <person name="Imotani K."/>
            <person name="Itoh M."/>
            <person name="Kanagawa S."/>
            <person name="Kawai J."/>
            <person name="Kojima M."/>
            <person name="Konno H."/>
            <person name="Murata M."/>
            <person name="Nakamura M."/>
            <person name="Ninomiya N."/>
            <person name="Nishiyori H."/>
            <person name="Nomura K."/>
            <person name="Ohno M."/>
            <person name="Sakazume N."/>
            <person name="Sano H."/>
            <person name="Sasaki D."/>
            <person name="Shibata K."/>
            <person name="Shiraki T."/>
            <person name="Tagami M."/>
            <person name="Tagami Y."/>
            <person name="Waki K."/>
            <person name="Watahiki A."/>
            <person name="Muramatsu M."/>
            <person name="Hayashizaki Y."/>
        </authorList>
    </citation>
    <scope>NUCLEOTIDE SEQUENCE</scope>
    <source>
        <strain evidence="2">C57BL/6J</strain>
        <tissue evidence="2">Medulla oblongata</tissue>
    </source>
</reference>
<dbReference type="MGI" id="MGI:109272">
    <property type="gene designation" value="Vipr1"/>
</dbReference>
<reference evidence="2" key="4">
    <citation type="journal article" date="2001" name="Nature">
        <title>Functional annotation of a full-length mouse cDNA collection.</title>
        <authorList>
            <consortium name="The RIKEN Genome Exploration Research Group Phase II Team and the FANTOM Consortium"/>
        </authorList>
    </citation>
    <scope>NUCLEOTIDE SEQUENCE</scope>
    <source>
        <strain evidence="2">C57BL/6J</strain>
        <tissue evidence="2">Medulla oblongata</tissue>
    </source>
</reference>
<dbReference type="AlphaFoldDB" id="Q3UYE1"/>
<reference evidence="2" key="5">
    <citation type="journal article" date="2002" name="Nature">
        <title>Analysis of the mouse transcriptome based on functional annotation of 60,770 full-length cDNAs.</title>
        <authorList>
            <consortium name="The FANTOM Consortium and the RIKEN Genome Exploration Research Group Phase I and II Team"/>
        </authorList>
    </citation>
    <scope>NUCLEOTIDE SEQUENCE</scope>
    <source>
        <strain evidence="2">C57BL/6J</strain>
        <tissue evidence="2">Medulla oblongata</tissue>
    </source>
</reference>
<accession>Q3UYE1</accession>
<feature type="compositionally biased region" description="Polar residues" evidence="1">
    <location>
        <begin position="105"/>
        <end position="115"/>
    </location>
</feature>